<dbReference type="GO" id="GO:0005840">
    <property type="term" value="C:ribosome"/>
    <property type="evidence" value="ECO:0007669"/>
    <property type="project" value="UniProtKB-KW"/>
</dbReference>
<evidence type="ECO:0000313" key="8">
    <source>
        <dbReference type="EMBL" id="QPM69380.1"/>
    </source>
</evidence>
<feature type="domain" description="KOW" evidence="7">
    <location>
        <begin position="11"/>
        <end position="38"/>
    </location>
</feature>
<keyword evidence="2 5" id="KW-0689">Ribosomal protein</keyword>
<dbReference type="InterPro" id="IPR003256">
    <property type="entry name" value="Ribosomal_uL24"/>
</dbReference>
<proteinExistence type="inferred from homology"/>
<evidence type="ECO:0000313" key="9">
    <source>
        <dbReference type="Proteomes" id="UP000594463"/>
    </source>
</evidence>
<organism evidence="8 9">
    <name type="scientific">Atribacter laminatus</name>
    <dbReference type="NCBI Taxonomy" id="2847778"/>
    <lineage>
        <taxon>Bacteria</taxon>
        <taxon>Pseudomonadati</taxon>
        <taxon>Atribacterota</taxon>
        <taxon>Atribacteria</taxon>
        <taxon>Atribacterales</taxon>
        <taxon>Atribacteraceae</taxon>
        <taxon>Atribacter</taxon>
    </lineage>
</organism>
<evidence type="ECO:0000256" key="3">
    <source>
        <dbReference type="ARBA" id="ARBA00023274"/>
    </source>
</evidence>
<dbReference type="InterPro" id="IPR008991">
    <property type="entry name" value="Translation_prot_SH3-like_sf"/>
</dbReference>
<dbReference type="InterPro" id="IPR057264">
    <property type="entry name" value="Ribosomal_uL24_C"/>
</dbReference>
<dbReference type="GO" id="GO:0006412">
    <property type="term" value="P:translation"/>
    <property type="evidence" value="ECO:0007669"/>
    <property type="project" value="UniProtKB-UniRule"/>
</dbReference>
<dbReference type="SMART" id="SM00739">
    <property type="entry name" value="KOW"/>
    <property type="match status" value="1"/>
</dbReference>
<dbReference type="InterPro" id="IPR041988">
    <property type="entry name" value="Ribosomal_uL24_KOW"/>
</dbReference>
<dbReference type="GO" id="GO:0003735">
    <property type="term" value="F:structural constituent of ribosome"/>
    <property type="evidence" value="ECO:0007669"/>
    <property type="project" value="InterPro"/>
</dbReference>
<accession>A0A7T1ANV9</accession>
<dbReference type="NCBIfam" id="TIGR01079">
    <property type="entry name" value="rplX_bact"/>
    <property type="match status" value="1"/>
</dbReference>
<keyword evidence="5" id="KW-0694">RNA-binding</keyword>
<comment type="subunit">
    <text evidence="5">Part of the 50S ribosomal subunit.</text>
</comment>
<dbReference type="PROSITE" id="PS01108">
    <property type="entry name" value="RIBOSOMAL_L24"/>
    <property type="match status" value="1"/>
</dbReference>
<keyword evidence="9" id="KW-1185">Reference proteome</keyword>
<dbReference type="AlphaFoldDB" id="A0A7T1ANV9"/>
<evidence type="ECO:0000259" key="7">
    <source>
        <dbReference type="SMART" id="SM00739"/>
    </source>
</evidence>
<evidence type="ECO:0000256" key="1">
    <source>
        <dbReference type="ARBA" id="ARBA00010618"/>
    </source>
</evidence>
<dbReference type="SUPFAM" id="SSF50104">
    <property type="entry name" value="Translation proteins SH3-like domain"/>
    <property type="match status" value="1"/>
</dbReference>
<protein>
    <recommendedName>
        <fullName evidence="4 5">Large ribosomal subunit protein uL24</fullName>
    </recommendedName>
</protein>
<comment type="similarity">
    <text evidence="1 5 6">Belongs to the universal ribosomal protein uL24 family.</text>
</comment>
<comment type="function">
    <text evidence="5">One of the proteins that surrounds the polypeptide exit tunnel on the outside of the subunit.</text>
</comment>
<name>A0A7T1ANV9_ATRLM</name>
<dbReference type="Gene3D" id="2.30.30.30">
    <property type="match status" value="1"/>
</dbReference>
<dbReference type="GO" id="GO:1990904">
    <property type="term" value="C:ribonucleoprotein complex"/>
    <property type="evidence" value="ECO:0007669"/>
    <property type="project" value="UniProtKB-KW"/>
</dbReference>
<evidence type="ECO:0000256" key="2">
    <source>
        <dbReference type="ARBA" id="ARBA00022980"/>
    </source>
</evidence>
<comment type="function">
    <text evidence="5">One of two assembly initiator proteins, it binds directly to the 5'-end of the 23S rRNA, where it nucleates assembly of the 50S subunit.</text>
</comment>
<dbReference type="EMBL" id="CP065383">
    <property type="protein sequence ID" value="QPM69380.1"/>
    <property type="molecule type" value="Genomic_DNA"/>
</dbReference>
<dbReference type="HAMAP" id="MF_01326_B">
    <property type="entry name" value="Ribosomal_uL24_B"/>
    <property type="match status" value="1"/>
</dbReference>
<evidence type="ECO:0000256" key="4">
    <source>
        <dbReference type="ARBA" id="ARBA00035206"/>
    </source>
</evidence>
<dbReference type="Pfam" id="PF00467">
    <property type="entry name" value="KOW"/>
    <property type="match status" value="1"/>
</dbReference>
<dbReference type="PANTHER" id="PTHR12903">
    <property type="entry name" value="MITOCHONDRIAL RIBOSOMAL PROTEIN L24"/>
    <property type="match status" value="1"/>
</dbReference>
<dbReference type="Pfam" id="PF17136">
    <property type="entry name" value="ribosomal_L24"/>
    <property type="match status" value="1"/>
</dbReference>
<reference evidence="8 9" key="1">
    <citation type="journal article" date="2021" name="Nat. Commun.">
        <title>Isolation of a member of the candidate phylum Atribacteria reveals a unique cell membrane structure.</title>
        <authorList>
            <person name="Taiki K."/>
            <person name="Nobu M.K."/>
            <person name="Kusada H."/>
            <person name="Meng X.-Y."/>
            <person name="Hosoki N."/>
            <person name="Uematsu K."/>
            <person name="Yoshioka H."/>
            <person name="Kamagata Y."/>
            <person name="Tamaki H."/>
        </authorList>
    </citation>
    <scope>NUCLEOTIDE SEQUENCE [LARGE SCALE GENOMIC DNA]</scope>
    <source>
        <strain evidence="8 9">RT761</strain>
    </source>
</reference>
<dbReference type="Proteomes" id="UP000594463">
    <property type="component" value="Chromosome"/>
</dbReference>
<dbReference type="CDD" id="cd06089">
    <property type="entry name" value="KOW_RPL26"/>
    <property type="match status" value="1"/>
</dbReference>
<keyword evidence="5" id="KW-0699">rRNA-binding</keyword>
<evidence type="ECO:0000256" key="6">
    <source>
        <dbReference type="RuleBase" id="RU003477"/>
    </source>
</evidence>
<dbReference type="InterPro" id="IPR014722">
    <property type="entry name" value="Rib_uL2_dom2"/>
</dbReference>
<keyword evidence="3 5" id="KW-0687">Ribonucleoprotein</keyword>
<sequence length="115" mass="13031">MMMKKENIKVPIKKGDTVEVIHGKDRGKRGKVLTVLRSDLKAVVEGINLVKKHTRATQENPQGGIITKESPMRISNLRLVCSRCNQLTKIKRSTVSDSEYRVRICKKCSEIIDKV</sequence>
<dbReference type="GO" id="GO:0019843">
    <property type="term" value="F:rRNA binding"/>
    <property type="evidence" value="ECO:0007669"/>
    <property type="project" value="UniProtKB-UniRule"/>
</dbReference>
<dbReference type="KEGG" id="alam:RT761_02612"/>
<dbReference type="InterPro" id="IPR005825">
    <property type="entry name" value="Ribosomal_uL24_CS"/>
</dbReference>
<gene>
    <name evidence="5 8" type="primary">rplX</name>
    <name evidence="8" type="ORF">RT761_02612</name>
</gene>
<dbReference type="InterPro" id="IPR005824">
    <property type="entry name" value="KOW"/>
</dbReference>
<evidence type="ECO:0000256" key="5">
    <source>
        <dbReference type="HAMAP-Rule" id="MF_01326"/>
    </source>
</evidence>